<reference evidence="4" key="1">
    <citation type="submission" date="2021-04" db="EMBL/GenBank/DDBJ databases">
        <title>Oceanospirillales bacteria with DddD are important DMSP degraders in coastal seawater.</title>
        <authorList>
            <person name="Liu J."/>
        </authorList>
    </citation>
    <scope>NUCLEOTIDE SEQUENCE</scope>
    <source>
        <strain evidence="4">GY6</strain>
    </source>
</reference>
<dbReference type="Proteomes" id="UP001059950">
    <property type="component" value="Chromosome"/>
</dbReference>
<dbReference type="PANTHER" id="PTHR43584">
    <property type="entry name" value="NUCLEOTIDYL TRANSFERASE"/>
    <property type="match status" value="1"/>
</dbReference>
<evidence type="ECO:0000313" key="5">
    <source>
        <dbReference type="Proteomes" id="UP001059950"/>
    </source>
</evidence>
<dbReference type="PANTHER" id="PTHR43584:SF8">
    <property type="entry name" value="N-ACETYLMURAMATE ALPHA-1-PHOSPHATE URIDYLYLTRANSFERASE"/>
    <property type="match status" value="1"/>
</dbReference>
<dbReference type="NCBIfam" id="NF045761">
    <property type="entry name" value="NAMPUrTaseMurU"/>
    <property type="match status" value="1"/>
</dbReference>
<keyword evidence="5" id="KW-1185">Reference proteome</keyword>
<dbReference type="Gene3D" id="3.90.550.10">
    <property type="entry name" value="Spore Coat Polysaccharide Biosynthesis Protein SpsA, Chain A"/>
    <property type="match status" value="1"/>
</dbReference>
<proteinExistence type="predicted"/>
<organism evidence="4 5">
    <name type="scientific">Amphritea atlantica</name>
    <dbReference type="NCBI Taxonomy" id="355243"/>
    <lineage>
        <taxon>Bacteria</taxon>
        <taxon>Pseudomonadati</taxon>
        <taxon>Pseudomonadota</taxon>
        <taxon>Gammaproteobacteria</taxon>
        <taxon>Oceanospirillales</taxon>
        <taxon>Oceanospirillaceae</taxon>
        <taxon>Amphritea</taxon>
    </lineage>
</organism>
<keyword evidence="1" id="KW-0808">Transferase</keyword>
<dbReference type="SUPFAM" id="SSF53448">
    <property type="entry name" value="Nucleotide-diphospho-sugar transferases"/>
    <property type="match status" value="1"/>
</dbReference>
<evidence type="ECO:0000313" key="4">
    <source>
        <dbReference type="EMBL" id="UTW02685.1"/>
    </source>
</evidence>
<dbReference type="EMBL" id="CP073344">
    <property type="protein sequence ID" value="UTW02685.1"/>
    <property type="molecule type" value="Genomic_DNA"/>
</dbReference>
<accession>A0ABY5GRV0</accession>
<sequence length="230" mass="25066">MRAMILAAGLGTRMRPLTLTTPKPLLPVAGKPLIEYHIEGLVAAGVSDIVINHAWLGEQLEAHIGDGDRFGAKVHWSAESEPLETGGGIFKALPWLNESGEAFLLVNGDVFTNYPFARLTRKSLSDECLAHLVMVSNPEHNPEGDFALQQGMVSETGNQKLTFSGLSLLSPQLFNGCSEGKFPLTPLLRSAMRSGRVSGEHYSGYWRDIGTPERLQDVSEDIKKGRVDVI</sequence>
<dbReference type="Pfam" id="PF00483">
    <property type="entry name" value="NTP_transferase"/>
    <property type="match status" value="1"/>
</dbReference>
<dbReference type="InterPro" id="IPR005835">
    <property type="entry name" value="NTP_transferase_dom"/>
</dbReference>
<protein>
    <submittedName>
        <fullName evidence="4">Nucleotidyltransferase family protein</fullName>
    </submittedName>
</protein>
<keyword evidence="2" id="KW-0548">Nucleotidyltransferase</keyword>
<gene>
    <name evidence="4" type="ORF">KDX31_15225</name>
</gene>
<evidence type="ECO:0000256" key="2">
    <source>
        <dbReference type="ARBA" id="ARBA00022695"/>
    </source>
</evidence>
<feature type="domain" description="Nucleotidyl transferase" evidence="3">
    <location>
        <begin position="3"/>
        <end position="142"/>
    </location>
</feature>
<dbReference type="CDD" id="cd06422">
    <property type="entry name" value="NTP_transferase_like_1"/>
    <property type="match status" value="1"/>
</dbReference>
<dbReference type="InterPro" id="IPR029044">
    <property type="entry name" value="Nucleotide-diphossugar_trans"/>
</dbReference>
<evidence type="ECO:0000256" key="1">
    <source>
        <dbReference type="ARBA" id="ARBA00022679"/>
    </source>
</evidence>
<name>A0ABY5GRV0_9GAMM</name>
<dbReference type="InterPro" id="IPR050065">
    <property type="entry name" value="GlmU-like"/>
</dbReference>
<dbReference type="InterPro" id="IPR054790">
    <property type="entry name" value="MurU"/>
</dbReference>
<evidence type="ECO:0000259" key="3">
    <source>
        <dbReference type="Pfam" id="PF00483"/>
    </source>
</evidence>